<sequence length="323" mass="35999">MYTRAVVDDLSNPFYALGDLIWFSILVHDSKAFIKSLKTTKIAWKIAKITFRAVGSGIGVPIIGTFLGISDTIAAWENFQNGDKSAFAIFNIVAGAIFTITSIISLGIGALTLAGFAAVPVVGWILFAVGTAFYIIQNVWKVVDDYGGFKQFCIASWEFIKSLPDFLQNPIQYLQRQQAEKAAEVVNRALEIMEKNTIIQNDRSLPNYDLVKLEDSTLIITNLASNIAKSYVISETSVPLISIIVKDYEDNHTGSLMLKFEQELTINISQLIGKPMLTYFQFERKLSSSHASVTEEEFSLQHDIRFGTSLDEQSQISQENEQP</sequence>
<keyword evidence="1" id="KW-0472">Membrane</keyword>
<dbReference type="AlphaFoldDB" id="A0A915IRF9"/>
<accession>A0A915IRF9</accession>
<feature type="transmembrane region" description="Helical" evidence="1">
    <location>
        <begin position="89"/>
        <end position="109"/>
    </location>
</feature>
<evidence type="ECO:0000313" key="2">
    <source>
        <dbReference type="Proteomes" id="UP000887565"/>
    </source>
</evidence>
<feature type="transmembrane region" description="Helical" evidence="1">
    <location>
        <begin position="12"/>
        <end position="28"/>
    </location>
</feature>
<feature type="transmembrane region" description="Helical" evidence="1">
    <location>
        <begin position="49"/>
        <end position="69"/>
    </location>
</feature>
<protein>
    <submittedName>
        <fullName evidence="3">Uncharacterized protein</fullName>
    </submittedName>
</protein>
<evidence type="ECO:0000313" key="3">
    <source>
        <dbReference type="WBParaSite" id="nRc.2.0.1.t15984-RA"/>
    </source>
</evidence>
<keyword evidence="2" id="KW-1185">Reference proteome</keyword>
<evidence type="ECO:0000256" key="1">
    <source>
        <dbReference type="SAM" id="Phobius"/>
    </source>
</evidence>
<name>A0A915IRF9_ROMCU</name>
<proteinExistence type="predicted"/>
<keyword evidence="1" id="KW-0812">Transmembrane</keyword>
<keyword evidence="1" id="KW-1133">Transmembrane helix</keyword>
<reference evidence="3" key="1">
    <citation type="submission" date="2022-11" db="UniProtKB">
        <authorList>
            <consortium name="WormBaseParasite"/>
        </authorList>
    </citation>
    <scope>IDENTIFICATION</scope>
</reference>
<dbReference type="Proteomes" id="UP000887565">
    <property type="component" value="Unplaced"/>
</dbReference>
<feature type="transmembrane region" description="Helical" evidence="1">
    <location>
        <begin position="116"/>
        <end position="136"/>
    </location>
</feature>
<organism evidence="2 3">
    <name type="scientific">Romanomermis culicivorax</name>
    <name type="common">Nematode worm</name>
    <dbReference type="NCBI Taxonomy" id="13658"/>
    <lineage>
        <taxon>Eukaryota</taxon>
        <taxon>Metazoa</taxon>
        <taxon>Ecdysozoa</taxon>
        <taxon>Nematoda</taxon>
        <taxon>Enoplea</taxon>
        <taxon>Dorylaimia</taxon>
        <taxon>Mermithida</taxon>
        <taxon>Mermithoidea</taxon>
        <taxon>Mermithidae</taxon>
        <taxon>Romanomermis</taxon>
    </lineage>
</organism>
<dbReference type="WBParaSite" id="nRc.2.0.1.t15984-RA">
    <property type="protein sequence ID" value="nRc.2.0.1.t15984-RA"/>
    <property type="gene ID" value="nRc.2.0.1.g15984"/>
</dbReference>